<gene>
    <name evidence="1" type="ORF">NLJ89_g8599</name>
</gene>
<proteinExistence type="predicted"/>
<dbReference type="GO" id="GO:0005794">
    <property type="term" value="C:Golgi apparatus"/>
    <property type="evidence" value="ECO:0007669"/>
    <property type="project" value="TreeGrafter"/>
</dbReference>
<dbReference type="InterPro" id="IPR040108">
    <property type="entry name" value="Laa1/Sip1/HEATR5"/>
</dbReference>
<comment type="caution">
    <text evidence="1">The sequence shown here is derived from an EMBL/GenBank/DDBJ whole genome shotgun (WGS) entry which is preliminary data.</text>
</comment>
<evidence type="ECO:0000313" key="2">
    <source>
        <dbReference type="Proteomes" id="UP001148786"/>
    </source>
</evidence>
<dbReference type="AlphaFoldDB" id="A0A9W8JV19"/>
<dbReference type="GO" id="GO:0005829">
    <property type="term" value="C:cytosol"/>
    <property type="evidence" value="ECO:0007669"/>
    <property type="project" value="GOC"/>
</dbReference>
<dbReference type="GO" id="GO:0030139">
    <property type="term" value="C:endocytic vesicle"/>
    <property type="evidence" value="ECO:0007669"/>
    <property type="project" value="TreeGrafter"/>
</dbReference>
<dbReference type="GO" id="GO:0016020">
    <property type="term" value="C:membrane"/>
    <property type="evidence" value="ECO:0007669"/>
    <property type="project" value="TreeGrafter"/>
</dbReference>
<keyword evidence="2" id="KW-1185">Reference proteome</keyword>
<dbReference type="EMBL" id="JANKHO010001190">
    <property type="protein sequence ID" value="KAJ3503074.1"/>
    <property type="molecule type" value="Genomic_DNA"/>
</dbReference>
<reference evidence="1" key="1">
    <citation type="submission" date="2022-07" db="EMBL/GenBank/DDBJ databases">
        <title>Genome Sequence of Agrocybe chaxingu.</title>
        <authorList>
            <person name="Buettner E."/>
        </authorList>
    </citation>
    <scope>NUCLEOTIDE SEQUENCE</scope>
    <source>
        <strain evidence="1">MP-N11</strain>
    </source>
</reference>
<dbReference type="OrthoDB" id="192608at2759"/>
<evidence type="ECO:0000313" key="1">
    <source>
        <dbReference type="EMBL" id="KAJ3503074.1"/>
    </source>
</evidence>
<dbReference type="PANTHER" id="PTHR21663:SF0">
    <property type="entry name" value="HEAT REPEAT-CONTAINING PROTEIN 5B"/>
    <property type="match status" value="1"/>
</dbReference>
<name>A0A9W8JV19_9AGAR</name>
<organism evidence="1 2">
    <name type="scientific">Agrocybe chaxingu</name>
    <dbReference type="NCBI Taxonomy" id="84603"/>
    <lineage>
        <taxon>Eukaryota</taxon>
        <taxon>Fungi</taxon>
        <taxon>Dikarya</taxon>
        <taxon>Basidiomycota</taxon>
        <taxon>Agaricomycotina</taxon>
        <taxon>Agaricomycetes</taxon>
        <taxon>Agaricomycetidae</taxon>
        <taxon>Agaricales</taxon>
        <taxon>Agaricineae</taxon>
        <taxon>Strophariaceae</taxon>
        <taxon>Agrocybe</taxon>
    </lineage>
</organism>
<dbReference type="GO" id="GO:0006897">
    <property type="term" value="P:endocytosis"/>
    <property type="evidence" value="ECO:0007669"/>
    <property type="project" value="TreeGrafter"/>
</dbReference>
<dbReference type="Proteomes" id="UP001148786">
    <property type="component" value="Unassembled WGS sequence"/>
</dbReference>
<dbReference type="GO" id="GO:0008104">
    <property type="term" value="P:intracellular protein localization"/>
    <property type="evidence" value="ECO:0007669"/>
    <property type="project" value="TreeGrafter"/>
</dbReference>
<protein>
    <submittedName>
        <fullName evidence="1">Uncharacterized protein</fullName>
    </submittedName>
</protein>
<sequence>MQGLSRTRAVAQSLVWVLFGGRGGAPPHIRSQSMSTSQISSSGSPIILRLHLKLAPINALYQLVQKDGLSMSKLGGDRLVEDLFGMLDDDSSVQGVRNVVSSWLQQTIIYNPPAWIGLCQRIMARTTASQKVADEASR</sequence>
<dbReference type="GO" id="GO:0042147">
    <property type="term" value="P:retrograde transport, endosome to Golgi"/>
    <property type="evidence" value="ECO:0007669"/>
    <property type="project" value="TreeGrafter"/>
</dbReference>
<dbReference type="PANTHER" id="PTHR21663">
    <property type="entry name" value="HYPOTHETICAL HEAT DOMAIN-CONTAINING"/>
    <property type="match status" value="1"/>
</dbReference>
<accession>A0A9W8JV19</accession>